<dbReference type="Proteomes" id="UP000006174">
    <property type="component" value="Unassembled WGS sequence"/>
</dbReference>
<evidence type="ECO:0000313" key="2">
    <source>
        <dbReference type="Proteomes" id="UP000006174"/>
    </source>
</evidence>
<proteinExistence type="predicted"/>
<protein>
    <submittedName>
        <fullName evidence="1">Uncharacterized protein</fullName>
    </submittedName>
</protein>
<name>I2FMM4_USTHO</name>
<gene>
    <name evidence="1" type="ORF">UHOR_12936</name>
</gene>
<reference evidence="1 2" key="1">
    <citation type="journal article" date="2012" name="Plant Cell">
        <title>Genome comparison of barley and maize smut fungi reveals targeted loss of RNA silencing components and species-specific presence of transposable elements.</title>
        <authorList>
            <person name="Laurie J.D."/>
            <person name="Ali S."/>
            <person name="Linning R."/>
            <person name="Mannhaupt G."/>
            <person name="Wong P."/>
            <person name="Gueldener U."/>
            <person name="Muensterkoetter M."/>
            <person name="Moore R."/>
            <person name="Kahmann R."/>
            <person name="Bakkeren G."/>
            <person name="Schirawski J."/>
        </authorList>
    </citation>
    <scope>NUCLEOTIDE SEQUENCE [LARGE SCALE GENOMIC DNA]</scope>
    <source>
        <strain evidence="2">Uh4875-4</strain>
    </source>
</reference>
<organism evidence="1 2">
    <name type="scientific">Ustilago hordei</name>
    <name type="common">Barley covered smut fungus</name>
    <dbReference type="NCBI Taxonomy" id="120017"/>
    <lineage>
        <taxon>Eukaryota</taxon>
        <taxon>Fungi</taxon>
        <taxon>Dikarya</taxon>
        <taxon>Basidiomycota</taxon>
        <taxon>Ustilaginomycotina</taxon>
        <taxon>Ustilaginomycetes</taxon>
        <taxon>Ustilaginales</taxon>
        <taxon>Ustilaginaceae</taxon>
        <taxon>Ustilago</taxon>
    </lineage>
</organism>
<keyword evidence="2" id="KW-1185">Reference proteome</keyword>
<comment type="caution">
    <text evidence="1">The sequence shown here is derived from an EMBL/GenBank/DDBJ whole genome shotgun (WGS) entry which is preliminary data.</text>
</comment>
<dbReference type="AlphaFoldDB" id="I2FMM4"/>
<sequence length="106" mass="11351">MDDDIVIPSPLPSPYLVPVIPDPVGNDFSPTSPMVDLYEVNARCSAVEMTTPEGQAAWEVELARSPTPPPTADEIVDVVLAASRAGTPVYQPEVQPLTPPPHWVGH</sequence>
<dbReference type="EMBL" id="CAGI01000109">
    <property type="protein sequence ID" value="CCF48167.1"/>
    <property type="molecule type" value="Genomic_DNA"/>
</dbReference>
<dbReference type="HOGENOM" id="CLU_2225162_0_0_1"/>
<accession>I2FMM4</accession>
<evidence type="ECO:0000313" key="1">
    <source>
        <dbReference type="EMBL" id="CCF48167.1"/>
    </source>
</evidence>